<sequence length="714" mass="78791">MSQAMNFESPRTSVFTFQSSVHSSHVLRCLDEQRRKDILCDVTVIVENKSYRAHRSVLAACSDYFHNRVTNQVGQGMVITLPEEVTMEGFDPLLEFAYSAKLHFTKENIVEIHNCATILGFHNLEKACFDFLIPKFDSGKSINEIQKKVCCKNKCSKQKSLHAKSRCYLEEDDQAEDTNDETSSPVLNNRSGGLPSQNSTSEKDLPEACSPSCLEKHAQKHYSPLCPKYRKYQMACGKDRCSLDDCSLQMSANPLAVTNDASPCLPHTSDKNDRGEVNQCDQTLSETGNVPENEMASCMPATSKNSLTTSREVTPELGCDQPTAPPVAALDCCPVGPVDTAVTLERDEVLGCGGDEGPADFDPSDSALSEMVQEGGADRSSVEREVAEHLAKGFWPDPCPSRTGTLLVDSEEQQDLGKAADFHWLKQLDLTASTGDCPFLRELGDGVQLPESEGMSQPEKSPYVSSINSGDDSDCDTEGDSESYNNERAREVHLPFPVEQISSMSRNDFQHMLRLQTLTREQLDFVHDVRRRSKNRIAAQRCRKRKLDCIVSLEGEIHQLKGEKEKLMQERDKLKRCKGETLQSLSTLCHKVCSEATLTPDQLEFLAQYSSPDCPASVLMTPTPSPSLSLHDQDPPIAGISLDSCPTEEPTTHLTPQLPHPTAPPSTHHGITHCPTPEQNSPTSTKDVCLNASDQCPTSEESIASLPISFFLNK</sequence>
<dbReference type="InterPro" id="IPR050457">
    <property type="entry name" value="ZnFinger_BTB_dom_contain"/>
</dbReference>
<feature type="region of interest" description="Disordered" evidence="5">
    <location>
        <begin position="172"/>
        <end position="203"/>
    </location>
</feature>
<organism evidence="8 9">
    <name type="scientific">Albula glossodonta</name>
    <name type="common">roundjaw bonefish</name>
    <dbReference type="NCBI Taxonomy" id="121402"/>
    <lineage>
        <taxon>Eukaryota</taxon>
        <taxon>Metazoa</taxon>
        <taxon>Chordata</taxon>
        <taxon>Craniata</taxon>
        <taxon>Vertebrata</taxon>
        <taxon>Euteleostomi</taxon>
        <taxon>Actinopterygii</taxon>
        <taxon>Neopterygii</taxon>
        <taxon>Teleostei</taxon>
        <taxon>Albuliformes</taxon>
        <taxon>Albulidae</taxon>
        <taxon>Albula</taxon>
    </lineage>
</organism>
<dbReference type="CDD" id="cd14719">
    <property type="entry name" value="bZIP_BACH"/>
    <property type="match status" value="1"/>
</dbReference>
<feature type="compositionally biased region" description="Polar residues" evidence="5">
    <location>
        <begin position="454"/>
        <end position="470"/>
    </location>
</feature>
<name>A0A8T2P4M5_9TELE</name>
<evidence type="ECO:0000313" key="8">
    <source>
        <dbReference type="EMBL" id="KAG9348433.1"/>
    </source>
</evidence>
<dbReference type="OrthoDB" id="6365358at2759"/>
<dbReference type="Proteomes" id="UP000824540">
    <property type="component" value="Unassembled WGS sequence"/>
</dbReference>
<feature type="domain" description="BTB" evidence="6">
    <location>
        <begin position="40"/>
        <end position="106"/>
    </location>
</feature>
<proteinExistence type="predicted"/>
<accession>A0A8T2P4M5</accession>
<feature type="compositionally biased region" description="Polar residues" evidence="5">
    <location>
        <begin position="181"/>
        <end position="200"/>
    </location>
</feature>
<dbReference type="PROSITE" id="PS50217">
    <property type="entry name" value="BZIP"/>
    <property type="match status" value="1"/>
</dbReference>
<feature type="compositionally biased region" description="Acidic residues" evidence="5">
    <location>
        <begin position="471"/>
        <end position="481"/>
    </location>
</feature>
<dbReference type="SUPFAM" id="SSF47454">
    <property type="entry name" value="A DNA-binding domain in eukaryotic transcription factors"/>
    <property type="match status" value="1"/>
</dbReference>
<dbReference type="InterPro" id="IPR004827">
    <property type="entry name" value="bZIP"/>
</dbReference>
<dbReference type="InterPro" id="IPR008917">
    <property type="entry name" value="TF_DNA-bd_sf"/>
</dbReference>
<evidence type="ECO:0000256" key="3">
    <source>
        <dbReference type="ARBA" id="ARBA00023163"/>
    </source>
</evidence>
<evidence type="ECO:0000256" key="1">
    <source>
        <dbReference type="ARBA" id="ARBA00023015"/>
    </source>
</evidence>
<dbReference type="GO" id="GO:0000978">
    <property type="term" value="F:RNA polymerase II cis-regulatory region sequence-specific DNA binding"/>
    <property type="evidence" value="ECO:0007669"/>
    <property type="project" value="TreeGrafter"/>
</dbReference>
<evidence type="ECO:0000256" key="5">
    <source>
        <dbReference type="SAM" id="MobiDB-lite"/>
    </source>
</evidence>
<dbReference type="SUPFAM" id="SSF54695">
    <property type="entry name" value="POZ domain"/>
    <property type="match status" value="1"/>
</dbReference>
<keyword evidence="4" id="KW-0175">Coiled coil</keyword>
<reference evidence="8" key="1">
    <citation type="thesis" date="2021" institute="BYU ScholarsArchive" country="Provo, UT, USA">
        <title>Applications of and Algorithms for Genome Assembly and Genomic Analyses with an Emphasis on Marine Teleosts.</title>
        <authorList>
            <person name="Pickett B.D."/>
        </authorList>
    </citation>
    <scope>NUCLEOTIDE SEQUENCE</scope>
    <source>
        <strain evidence="8">HI-2016</strain>
    </source>
</reference>
<dbReference type="GO" id="GO:0000981">
    <property type="term" value="F:DNA-binding transcription factor activity, RNA polymerase II-specific"/>
    <property type="evidence" value="ECO:0007669"/>
    <property type="project" value="TreeGrafter"/>
</dbReference>
<feature type="coiled-coil region" evidence="4">
    <location>
        <begin position="550"/>
        <end position="580"/>
    </location>
</feature>
<evidence type="ECO:0000259" key="6">
    <source>
        <dbReference type="PROSITE" id="PS50097"/>
    </source>
</evidence>
<keyword evidence="1" id="KW-0805">Transcription regulation</keyword>
<dbReference type="Gene3D" id="3.30.710.10">
    <property type="entry name" value="Potassium Channel Kv1.1, Chain A"/>
    <property type="match status" value="1"/>
</dbReference>
<gene>
    <name evidence="8" type="ORF">JZ751_002168</name>
</gene>
<dbReference type="InterPro" id="IPR046347">
    <property type="entry name" value="bZIP_sf"/>
</dbReference>
<dbReference type="PROSITE" id="PS00036">
    <property type="entry name" value="BZIP_BASIC"/>
    <property type="match status" value="1"/>
</dbReference>
<evidence type="ECO:0000259" key="7">
    <source>
        <dbReference type="PROSITE" id="PS50217"/>
    </source>
</evidence>
<dbReference type="PANTHER" id="PTHR46105">
    <property type="entry name" value="AGAP004733-PA"/>
    <property type="match status" value="1"/>
</dbReference>
<dbReference type="PANTHER" id="PTHR46105:SF23">
    <property type="entry name" value="TRANSCRIPTION REGULATOR PROTEIN BACH1"/>
    <property type="match status" value="1"/>
</dbReference>
<dbReference type="InterPro" id="IPR004826">
    <property type="entry name" value="bZIP_Maf"/>
</dbReference>
<evidence type="ECO:0000313" key="9">
    <source>
        <dbReference type="Proteomes" id="UP000824540"/>
    </source>
</evidence>
<feature type="compositionally biased region" description="Low complexity" evidence="5">
    <location>
        <begin position="647"/>
        <end position="657"/>
    </location>
</feature>
<dbReference type="InterPro" id="IPR011333">
    <property type="entry name" value="SKP1/BTB/POZ_sf"/>
</dbReference>
<comment type="caution">
    <text evidence="8">The sequence shown here is derived from an EMBL/GenBank/DDBJ whole genome shotgun (WGS) entry which is preliminary data.</text>
</comment>
<evidence type="ECO:0000256" key="4">
    <source>
        <dbReference type="SAM" id="Coils"/>
    </source>
</evidence>
<dbReference type="Gene3D" id="1.10.880.10">
    <property type="entry name" value="Transcription factor, Skn-1-like, DNA-binding domain"/>
    <property type="match status" value="1"/>
</dbReference>
<dbReference type="SMART" id="SM00338">
    <property type="entry name" value="BRLZ"/>
    <property type="match status" value="1"/>
</dbReference>
<dbReference type="Pfam" id="PF00651">
    <property type="entry name" value="BTB"/>
    <property type="match status" value="1"/>
</dbReference>
<feature type="region of interest" description="Disordered" evidence="5">
    <location>
        <begin position="644"/>
        <end position="685"/>
    </location>
</feature>
<dbReference type="InterPro" id="IPR000210">
    <property type="entry name" value="BTB/POZ_dom"/>
</dbReference>
<dbReference type="Pfam" id="PF03131">
    <property type="entry name" value="bZIP_Maf"/>
    <property type="match status" value="1"/>
</dbReference>
<protein>
    <submittedName>
        <fullName evidence="8">Uncharacterized protein</fullName>
    </submittedName>
</protein>
<keyword evidence="3" id="KW-0804">Transcription</keyword>
<keyword evidence="9" id="KW-1185">Reference proteome</keyword>
<dbReference type="AlphaFoldDB" id="A0A8T2P4M5"/>
<keyword evidence="2" id="KW-0238">DNA-binding</keyword>
<dbReference type="PROSITE" id="PS50097">
    <property type="entry name" value="BTB"/>
    <property type="match status" value="1"/>
</dbReference>
<dbReference type="InterPro" id="IPR043321">
    <property type="entry name" value="bZIP_BACH"/>
</dbReference>
<dbReference type="SUPFAM" id="SSF57959">
    <property type="entry name" value="Leucine zipper domain"/>
    <property type="match status" value="1"/>
</dbReference>
<dbReference type="FunFam" id="3.30.710.10:FF:000033">
    <property type="entry name" value="transcription regulator protein BACH2 isoform X1"/>
    <property type="match status" value="1"/>
</dbReference>
<dbReference type="SMART" id="SM00225">
    <property type="entry name" value="BTB"/>
    <property type="match status" value="1"/>
</dbReference>
<dbReference type="EMBL" id="JAFBMS010000011">
    <property type="protein sequence ID" value="KAG9348433.1"/>
    <property type="molecule type" value="Genomic_DNA"/>
</dbReference>
<feature type="region of interest" description="Disordered" evidence="5">
    <location>
        <begin position="448"/>
        <end position="488"/>
    </location>
</feature>
<evidence type="ECO:0000256" key="2">
    <source>
        <dbReference type="ARBA" id="ARBA00023125"/>
    </source>
</evidence>
<feature type="domain" description="BZIP" evidence="7">
    <location>
        <begin position="530"/>
        <end position="576"/>
    </location>
</feature>